<evidence type="ECO:0000313" key="3">
    <source>
        <dbReference type="EnsemblMetazoa" id="XP_019858579.1"/>
    </source>
</evidence>
<dbReference type="GeneID" id="105316120"/>
<dbReference type="InterPro" id="IPR011022">
    <property type="entry name" value="Arrestin_C-like"/>
</dbReference>
<name>A0AAN0JP23_AMPQE</name>
<dbReference type="RefSeq" id="XP_019858579.1">
    <property type="nucleotide sequence ID" value="XM_020003020.1"/>
</dbReference>
<dbReference type="AlphaFoldDB" id="A0AAN0JP23"/>
<dbReference type="InterPro" id="IPR011021">
    <property type="entry name" value="Arrestin-like_N"/>
</dbReference>
<dbReference type="PANTHER" id="PTHR11188:SF17">
    <property type="entry name" value="FI21816P1"/>
    <property type="match status" value="1"/>
</dbReference>
<reference evidence="3" key="2">
    <citation type="submission" date="2024-06" db="UniProtKB">
        <authorList>
            <consortium name="EnsemblMetazoa"/>
        </authorList>
    </citation>
    <scope>IDENTIFICATION</scope>
</reference>
<proteinExistence type="inferred from homology"/>
<protein>
    <recommendedName>
        <fullName evidence="2">Arrestin C-terminal-like domain-containing protein</fullName>
    </recommendedName>
</protein>
<dbReference type="InterPro" id="IPR014756">
    <property type="entry name" value="Ig_E-set"/>
</dbReference>
<accession>A0AAN0JP23</accession>
<evidence type="ECO:0000313" key="4">
    <source>
        <dbReference type="Proteomes" id="UP000007879"/>
    </source>
</evidence>
<dbReference type="EnsemblMetazoa" id="XM_020003020.1">
    <property type="protein sequence ID" value="XP_019858579.1"/>
    <property type="gene ID" value="LOC105316120"/>
</dbReference>
<dbReference type="SUPFAM" id="SSF81296">
    <property type="entry name" value="E set domains"/>
    <property type="match status" value="2"/>
</dbReference>
<dbReference type="PANTHER" id="PTHR11188">
    <property type="entry name" value="ARRESTIN DOMAIN CONTAINING PROTEIN"/>
    <property type="match status" value="1"/>
</dbReference>
<reference evidence="4" key="1">
    <citation type="journal article" date="2010" name="Nature">
        <title>The Amphimedon queenslandica genome and the evolution of animal complexity.</title>
        <authorList>
            <person name="Srivastava M."/>
            <person name="Simakov O."/>
            <person name="Chapman J."/>
            <person name="Fahey B."/>
            <person name="Gauthier M.E."/>
            <person name="Mitros T."/>
            <person name="Richards G.S."/>
            <person name="Conaco C."/>
            <person name="Dacre M."/>
            <person name="Hellsten U."/>
            <person name="Larroux C."/>
            <person name="Putnam N.H."/>
            <person name="Stanke M."/>
            <person name="Adamska M."/>
            <person name="Darling A."/>
            <person name="Degnan S.M."/>
            <person name="Oakley T.H."/>
            <person name="Plachetzki D.C."/>
            <person name="Zhai Y."/>
            <person name="Adamski M."/>
            <person name="Calcino A."/>
            <person name="Cummins S.F."/>
            <person name="Goodstein D.M."/>
            <person name="Harris C."/>
            <person name="Jackson D.J."/>
            <person name="Leys S.P."/>
            <person name="Shu S."/>
            <person name="Woodcroft B.J."/>
            <person name="Vervoort M."/>
            <person name="Kosik K.S."/>
            <person name="Manning G."/>
            <person name="Degnan B.M."/>
            <person name="Rokhsar D.S."/>
        </authorList>
    </citation>
    <scope>NUCLEOTIDE SEQUENCE [LARGE SCALE GENOMIC DNA]</scope>
</reference>
<dbReference type="GO" id="GO:0015031">
    <property type="term" value="P:protein transport"/>
    <property type="evidence" value="ECO:0007669"/>
    <property type="project" value="TreeGrafter"/>
</dbReference>
<dbReference type="Pfam" id="PF00339">
    <property type="entry name" value="Arrestin_N"/>
    <property type="match status" value="1"/>
</dbReference>
<evidence type="ECO:0000256" key="1">
    <source>
        <dbReference type="ARBA" id="ARBA00005298"/>
    </source>
</evidence>
<sequence>MKDFRLELNNPPNGVYFTGGTVTGTVIAVNDDQPKDYKAIQVRIVGAADVHWSEERGSGEHRHTVHYRAHEVYIDTFVHVWDRNTAGGGQFPVGNFQFPFSLQLGSGNLPASYTGTCGRIDYKIEARVMKDGIFKRDTRCEAYINVGSVIPINNPQLHTPKAMEISKTLCCLCCASGPINITATVPRTGFCILKDAIPVEVSVENGSRRDVRQIVASIRKHVHYTAQGHHRYDNVTVASVASEPVAAHSSTVWRPPPIAVPNTPTKLLNCNILQVTYYLTITGSISGAINPVISIPITIGNLSMTTSPKTTKQFRSE</sequence>
<comment type="similarity">
    <text evidence="1">Belongs to the arrestin family.</text>
</comment>
<dbReference type="Proteomes" id="UP000007879">
    <property type="component" value="Unassembled WGS sequence"/>
</dbReference>
<dbReference type="GO" id="GO:0005737">
    <property type="term" value="C:cytoplasm"/>
    <property type="evidence" value="ECO:0007669"/>
    <property type="project" value="TreeGrafter"/>
</dbReference>
<dbReference type="InterPro" id="IPR014752">
    <property type="entry name" value="Arrestin-like_C"/>
</dbReference>
<dbReference type="Pfam" id="PF02752">
    <property type="entry name" value="Arrestin_C"/>
    <property type="match status" value="1"/>
</dbReference>
<dbReference type="InterPro" id="IPR050357">
    <property type="entry name" value="Arrestin_domain-protein"/>
</dbReference>
<feature type="domain" description="Arrestin C-terminal-like" evidence="2">
    <location>
        <begin position="175"/>
        <end position="304"/>
    </location>
</feature>
<dbReference type="Gene3D" id="2.60.40.640">
    <property type="match status" value="2"/>
</dbReference>
<organism evidence="3 4">
    <name type="scientific">Amphimedon queenslandica</name>
    <name type="common">Sponge</name>
    <dbReference type="NCBI Taxonomy" id="400682"/>
    <lineage>
        <taxon>Eukaryota</taxon>
        <taxon>Metazoa</taxon>
        <taxon>Porifera</taxon>
        <taxon>Demospongiae</taxon>
        <taxon>Heteroscleromorpha</taxon>
        <taxon>Haplosclerida</taxon>
        <taxon>Niphatidae</taxon>
        <taxon>Amphimedon</taxon>
    </lineage>
</organism>
<dbReference type="SMART" id="SM01017">
    <property type="entry name" value="Arrestin_C"/>
    <property type="match status" value="1"/>
</dbReference>
<evidence type="ECO:0000259" key="2">
    <source>
        <dbReference type="SMART" id="SM01017"/>
    </source>
</evidence>
<dbReference type="KEGG" id="aqu:105316120"/>
<keyword evidence="4" id="KW-1185">Reference proteome</keyword>